<reference evidence="5 8" key="1">
    <citation type="journal article" date="2019" name="Int. J. Syst. Evol. Microbiol.">
        <title>The Global Catalogue of Microorganisms (GCM) 10K type strain sequencing project: providing services to taxonomists for standard genome sequencing and annotation.</title>
        <authorList>
            <consortium name="The Broad Institute Genomics Platform"/>
            <consortium name="The Broad Institute Genome Sequencing Center for Infectious Disease"/>
            <person name="Wu L."/>
            <person name="Ma J."/>
        </authorList>
    </citation>
    <scope>NUCLEOTIDE SEQUENCE [LARGE SCALE GENOMIC DNA]</scope>
    <source>
        <strain evidence="5 8">JCM 10667</strain>
    </source>
</reference>
<dbReference type="AlphaFoldDB" id="A0A7W7II72"/>
<dbReference type="EMBL" id="BAAAHD010000046">
    <property type="protein sequence ID" value="GAA0579215.1"/>
    <property type="molecule type" value="Genomic_DNA"/>
</dbReference>
<comment type="caution">
    <text evidence="6">The sequence shown here is derived from an EMBL/GenBank/DDBJ whole genome shotgun (WGS) entry which is preliminary data.</text>
</comment>
<protein>
    <submittedName>
        <fullName evidence="5">MEDS domain-containing protein</fullName>
    </submittedName>
</protein>
<sequence>MITSSPGNVVHTSFTHRLLPYDGADRFLDGALPFLADGLAAGDRVVAVCGTGQEMLLRDALGPADAGVEFQEPRDWYRHPARTLADCLSAADDATGRGSRLRVLGEPAWTSRTPPEVVEWQRIEAVLNVAFRDTGAALMCPYSTSLPAGIVAAARKTHPETVRGGQAVPNPGFVDPWSYCAQCDREPLPAPPPDADELRLDKADLYWLRAYVTEYARQTALPDEDLQRLLVAVTEVVTNAMRHGEPPIVLRMWTEPGTAPALVCEVADEGRWAPGTGYGLIPPRPGSTAFGSRFGLWAVRLLCAAVQIRTGEGGSTVRLRLALPGAAGAGPRTESEGFRALGFQNPPSGVR</sequence>
<accession>A0A7W7II72</accession>
<dbReference type="InterPro" id="IPR003594">
    <property type="entry name" value="HATPase_dom"/>
</dbReference>
<dbReference type="InterPro" id="IPR047718">
    <property type="entry name" value="RsbA-like_anti_sig"/>
</dbReference>
<keyword evidence="1" id="KW-0808">Transferase</keyword>
<evidence type="ECO:0000313" key="6">
    <source>
        <dbReference type="EMBL" id="MBB4777581.1"/>
    </source>
</evidence>
<dbReference type="GO" id="GO:0004674">
    <property type="term" value="F:protein serine/threonine kinase activity"/>
    <property type="evidence" value="ECO:0007669"/>
    <property type="project" value="UniProtKB-KW"/>
</dbReference>
<gene>
    <name evidence="6" type="ORF">F4557_005999</name>
    <name evidence="5" type="ORF">GCM10009546_47090</name>
</gene>
<evidence type="ECO:0000259" key="3">
    <source>
        <dbReference type="Pfam" id="PF13581"/>
    </source>
</evidence>
<dbReference type="PANTHER" id="PTHR35526">
    <property type="entry name" value="ANTI-SIGMA-F FACTOR RSBW-RELATED"/>
    <property type="match status" value="1"/>
</dbReference>
<feature type="domain" description="Histidine kinase/HSP90-like ATPase" evidence="3">
    <location>
        <begin position="201"/>
        <end position="320"/>
    </location>
</feature>
<dbReference type="Pfam" id="PF14417">
    <property type="entry name" value="MEDS"/>
    <property type="match status" value="1"/>
</dbReference>
<keyword evidence="8" id="KW-1185">Reference proteome</keyword>
<reference evidence="5" key="3">
    <citation type="submission" date="2023-12" db="EMBL/GenBank/DDBJ databases">
        <authorList>
            <person name="Sun Q."/>
            <person name="Inoue M."/>
        </authorList>
    </citation>
    <scope>NUCLEOTIDE SEQUENCE</scope>
    <source>
        <strain evidence="5">JCM 10667</strain>
    </source>
</reference>
<dbReference type="EMBL" id="JACHMV010000001">
    <property type="protein sequence ID" value="MBB4777581.1"/>
    <property type="molecule type" value="Genomic_DNA"/>
</dbReference>
<keyword evidence="1" id="KW-0418">Kinase</keyword>
<dbReference type="NCBIfam" id="NF041045">
    <property type="entry name" value="RsbA_anti_sig"/>
    <property type="match status" value="1"/>
</dbReference>
<organism evidence="6 7">
    <name type="scientific">Actinomadura livida</name>
    <dbReference type="NCBI Taxonomy" id="79909"/>
    <lineage>
        <taxon>Bacteria</taxon>
        <taxon>Bacillati</taxon>
        <taxon>Actinomycetota</taxon>
        <taxon>Actinomycetes</taxon>
        <taxon>Streptosporangiales</taxon>
        <taxon>Thermomonosporaceae</taxon>
        <taxon>Actinomadura</taxon>
    </lineage>
</organism>
<evidence type="ECO:0000313" key="5">
    <source>
        <dbReference type="EMBL" id="GAA0579215.1"/>
    </source>
</evidence>
<dbReference type="InterPro" id="IPR050267">
    <property type="entry name" value="Anti-sigma-factor_SerPK"/>
</dbReference>
<proteinExistence type="predicted"/>
<dbReference type="Gene3D" id="3.30.565.10">
    <property type="entry name" value="Histidine kinase-like ATPase, C-terminal domain"/>
    <property type="match status" value="1"/>
</dbReference>
<name>A0A7W7II72_9ACTN</name>
<evidence type="ECO:0000256" key="1">
    <source>
        <dbReference type="ARBA" id="ARBA00022527"/>
    </source>
</evidence>
<dbReference type="Proteomes" id="UP000549343">
    <property type="component" value="Unassembled WGS sequence"/>
</dbReference>
<feature type="domain" description="MEDS" evidence="4">
    <location>
        <begin position="15"/>
        <end position="159"/>
    </location>
</feature>
<dbReference type="Proteomes" id="UP001501427">
    <property type="component" value="Unassembled WGS sequence"/>
</dbReference>
<dbReference type="InterPro" id="IPR036890">
    <property type="entry name" value="HATPase_C_sf"/>
</dbReference>
<dbReference type="CDD" id="cd16936">
    <property type="entry name" value="HATPase_RsbW-like"/>
    <property type="match status" value="1"/>
</dbReference>
<reference evidence="6 7" key="2">
    <citation type="submission" date="2020-08" db="EMBL/GenBank/DDBJ databases">
        <title>Sequencing the genomes of 1000 actinobacteria strains.</title>
        <authorList>
            <person name="Klenk H.-P."/>
        </authorList>
    </citation>
    <scope>NUCLEOTIDE SEQUENCE [LARGE SCALE GENOMIC DNA]</scope>
    <source>
        <strain evidence="6 7">DSM 44772</strain>
    </source>
</reference>
<dbReference type="SUPFAM" id="SSF55874">
    <property type="entry name" value="ATPase domain of HSP90 chaperone/DNA topoisomerase II/histidine kinase"/>
    <property type="match status" value="1"/>
</dbReference>
<evidence type="ECO:0000313" key="8">
    <source>
        <dbReference type="Proteomes" id="UP001501427"/>
    </source>
</evidence>
<keyword evidence="1" id="KW-0723">Serine/threonine-protein kinase</keyword>
<dbReference type="RefSeq" id="WP_184888113.1">
    <property type="nucleotide sequence ID" value="NZ_BAAAHD010000046.1"/>
</dbReference>
<dbReference type="InterPro" id="IPR025847">
    <property type="entry name" value="MEDS_domain"/>
</dbReference>
<dbReference type="Pfam" id="PF13581">
    <property type="entry name" value="HATPase_c_2"/>
    <property type="match status" value="1"/>
</dbReference>
<dbReference type="PANTHER" id="PTHR35526:SF3">
    <property type="entry name" value="ANTI-SIGMA-F FACTOR RSBW"/>
    <property type="match status" value="1"/>
</dbReference>
<evidence type="ECO:0000259" key="4">
    <source>
        <dbReference type="Pfam" id="PF14417"/>
    </source>
</evidence>
<evidence type="ECO:0000256" key="2">
    <source>
        <dbReference type="SAM" id="MobiDB-lite"/>
    </source>
</evidence>
<feature type="region of interest" description="Disordered" evidence="2">
    <location>
        <begin position="326"/>
        <end position="351"/>
    </location>
</feature>
<evidence type="ECO:0000313" key="7">
    <source>
        <dbReference type="Proteomes" id="UP000549343"/>
    </source>
</evidence>